<dbReference type="InterPro" id="IPR036465">
    <property type="entry name" value="vWFA_dom_sf"/>
</dbReference>
<organism evidence="4 5">
    <name type="scientific">Scardovia wiggsiae F0424</name>
    <dbReference type="NCBI Taxonomy" id="857290"/>
    <lineage>
        <taxon>Bacteria</taxon>
        <taxon>Bacillati</taxon>
        <taxon>Actinomycetota</taxon>
        <taxon>Actinomycetes</taxon>
        <taxon>Bifidobacteriales</taxon>
        <taxon>Bifidobacteriaceae</taxon>
        <taxon>Scardovia</taxon>
    </lineage>
</organism>
<evidence type="ECO:0000256" key="1">
    <source>
        <dbReference type="SAM" id="MobiDB-lite"/>
    </source>
</evidence>
<dbReference type="Proteomes" id="UP000006415">
    <property type="component" value="Unassembled WGS sequence"/>
</dbReference>
<reference evidence="4 5" key="1">
    <citation type="submission" date="2012-01" db="EMBL/GenBank/DDBJ databases">
        <title>The Genome Sequence of Scardovia wiggsiae F0424.</title>
        <authorList>
            <consortium name="The Broad Institute Genome Sequencing Platform"/>
            <person name="Earl A."/>
            <person name="Ward D."/>
            <person name="Feldgarden M."/>
            <person name="Gevers D."/>
            <person name="Izard J."/>
            <person name="Ganesan A."/>
            <person name="Baranova O.V."/>
            <person name="Blanton J.M."/>
            <person name="Tanner A.C."/>
            <person name="Mathney J."/>
            <person name="Dewhirst F.E."/>
            <person name="Young S.K."/>
            <person name="Zeng Q."/>
            <person name="Gargeya S."/>
            <person name="Fitzgerald M."/>
            <person name="Haas B."/>
            <person name="Abouelleil A."/>
            <person name="Alvarado L."/>
            <person name="Arachchi H.M."/>
            <person name="Berlin A."/>
            <person name="Chapman S.B."/>
            <person name="Gearin G."/>
            <person name="Goldberg J."/>
            <person name="Griggs A."/>
            <person name="Gujja S."/>
            <person name="Hansen M."/>
            <person name="Heiman D."/>
            <person name="Howarth C."/>
            <person name="Larimer J."/>
            <person name="Lui A."/>
            <person name="MacDonald P.J.P."/>
            <person name="McCowen C."/>
            <person name="Montmayeur A."/>
            <person name="Murphy C."/>
            <person name="Neiman D."/>
            <person name="Pearson M."/>
            <person name="Priest M."/>
            <person name="Roberts A."/>
            <person name="Saif S."/>
            <person name="Shea T."/>
            <person name="Sisk P."/>
            <person name="Stolte C."/>
            <person name="Sykes S."/>
            <person name="Wortman J."/>
            <person name="Nusbaum C."/>
            <person name="Birren B."/>
        </authorList>
    </citation>
    <scope>NUCLEOTIDE SEQUENCE [LARGE SCALE GENOMIC DNA]</scope>
    <source>
        <strain evidence="4 5">F0424</strain>
    </source>
</reference>
<keyword evidence="5" id="KW-1185">Reference proteome</keyword>
<dbReference type="CDD" id="cd00198">
    <property type="entry name" value="vWFA"/>
    <property type="match status" value="1"/>
</dbReference>
<keyword evidence="2" id="KW-1133">Transmembrane helix</keyword>
<evidence type="ECO:0000256" key="2">
    <source>
        <dbReference type="SAM" id="Phobius"/>
    </source>
</evidence>
<dbReference type="STRING" id="857290.HMPREF9156_01051"/>
<dbReference type="InterPro" id="IPR002035">
    <property type="entry name" value="VWF_A"/>
</dbReference>
<feature type="compositionally biased region" description="Acidic residues" evidence="1">
    <location>
        <begin position="63"/>
        <end position="73"/>
    </location>
</feature>
<sequence>MNTPVISWQWPAVIILTILVFTAAVIAAGLWARSRYPRRPVTGPGTAEGDAAGEGDAGGTAPDDADDKADGDTDTPNARPAGARTGKRQKKPSAYSWTVSDDLQSDIPSQRYKLYRRLSFAAAIALAAISLITALLMGRPSTVDRRNSTYGSRDIVLCLDVSGSALAYDRQIIAAYLTLIDRLQGDRIGLSIFDSTTRTVFPLTDDSDVIESQLKHAFGILKKVSSSDFNNISQKEYAQIQDWLEGTRNITNSSSLIGDGLVSCALQLPQFSVNANGSADKKGSSQRARSTRSASIILATDNIEGKSGTYSLEQAAGLVNKSHITVDGLYVGSASNTHSPNESQMRTLIERYGGSFTNMNTTPDIGSLVQAIERTSSGTRRDSRQSIVADAPQALIIILVLAFGGYLALTWRLRR</sequence>
<dbReference type="GeneID" id="97291980"/>
<dbReference type="eggNOG" id="COG2304">
    <property type="taxonomic scope" value="Bacteria"/>
</dbReference>
<proteinExistence type="predicted"/>
<dbReference type="HOGENOM" id="CLU_046646_1_0_11"/>
<feature type="region of interest" description="Disordered" evidence="1">
    <location>
        <begin position="37"/>
        <end position="95"/>
    </location>
</feature>
<feature type="transmembrane region" description="Helical" evidence="2">
    <location>
        <begin position="118"/>
        <end position="138"/>
    </location>
</feature>
<dbReference type="EMBL" id="AGZS01000006">
    <property type="protein sequence ID" value="EJD64556.1"/>
    <property type="molecule type" value="Genomic_DNA"/>
</dbReference>
<dbReference type="PROSITE" id="PS50234">
    <property type="entry name" value="VWFA"/>
    <property type="match status" value="1"/>
</dbReference>
<keyword evidence="2" id="KW-0812">Transmembrane</keyword>
<dbReference type="AlphaFoldDB" id="J0WZM0"/>
<name>J0WZM0_9BIFI</name>
<evidence type="ECO:0000313" key="4">
    <source>
        <dbReference type="EMBL" id="EJD64556.1"/>
    </source>
</evidence>
<feature type="transmembrane region" description="Helical" evidence="2">
    <location>
        <begin position="391"/>
        <end position="409"/>
    </location>
</feature>
<dbReference type="Gene3D" id="3.40.50.410">
    <property type="entry name" value="von Willebrand factor, type A domain"/>
    <property type="match status" value="1"/>
</dbReference>
<keyword evidence="2" id="KW-0472">Membrane</keyword>
<gene>
    <name evidence="4" type="ORF">HMPREF9156_01051</name>
</gene>
<dbReference type="SUPFAM" id="SSF53300">
    <property type="entry name" value="vWA-like"/>
    <property type="match status" value="1"/>
</dbReference>
<feature type="domain" description="VWFA" evidence="3">
    <location>
        <begin position="154"/>
        <end position="375"/>
    </location>
</feature>
<evidence type="ECO:0000313" key="5">
    <source>
        <dbReference type="Proteomes" id="UP000006415"/>
    </source>
</evidence>
<protein>
    <recommendedName>
        <fullName evidence="3">VWFA domain-containing protein</fullName>
    </recommendedName>
</protein>
<dbReference type="Pfam" id="PF13519">
    <property type="entry name" value="VWA_2"/>
    <property type="match status" value="1"/>
</dbReference>
<comment type="caution">
    <text evidence="4">The sequence shown here is derived from an EMBL/GenBank/DDBJ whole genome shotgun (WGS) entry which is preliminary data.</text>
</comment>
<dbReference type="OrthoDB" id="4623238at2"/>
<feature type="transmembrane region" description="Helical" evidence="2">
    <location>
        <begin position="12"/>
        <end position="32"/>
    </location>
</feature>
<evidence type="ECO:0000259" key="3">
    <source>
        <dbReference type="PROSITE" id="PS50234"/>
    </source>
</evidence>
<dbReference type="RefSeq" id="WP_007148114.1">
    <property type="nucleotide sequence ID" value="NZ_AKCI01000001.1"/>
</dbReference>
<accession>J0WZM0</accession>